<dbReference type="InParanoid" id="E9FTX0"/>
<sequence>MAVLTTGVLPLFTTLRNLSITLLQVTTEAPVYNAALNYYSEASNYYTINCITTYDAPVFSSVQRRADVGCCIVGG</sequence>
<evidence type="ECO:0000256" key="1">
    <source>
        <dbReference type="SAM" id="SignalP"/>
    </source>
</evidence>
<proteinExistence type="predicted"/>
<dbReference type="HOGENOM" id="CLU_2673591_0_0_1"/>
<accession>E9FTX0</accession>
<feature type="chain" id="PRO_5003236800" evidence="1">
    <location>
        <begin position="20"/>
        <end position="75"/>
    </location>
</feature>
<reference evidence="2 3" key="1">
    <citation type="journal article" date="2011" name="Science">
        <title>The ecoresponsive genome of Daphnia pulex.</title>
        <authorList>
            <person name="Colbourne J.K."/>
            <person name="Pfrender M.E."/>
            <person name="Gilbert D."/>
            <person name="Thomas W.K."/>
            <person name="Tucker A."/>
            <person name="Oakley T.H."/>
            <person name="Tokishita S."/>
            <person name="Aerts A."/>
            <person name="Arnold G.J."/>
            <person name="Basu M.K."/>
            <person name="Bauer D.J."/>
            <person name="Caceres C.E."/>
            <person name="Carmel L."/>
            <person name="Casola C."/>
            <person name="Choi J.H."/>
            <person name="Detter J.C."/>
            <person name="Dong Q."/>
            <person name="Dusheyko S."/>
            <person name="Eads B.D."/>
            <person name="Frohlich T."/>
            <person name="Geiler-Samerotte K.A."/>
            <person name="Gerlach D."/>
            <person name="Hatcher P."/>
            <person name="Jogdeo S."/>
            <person name="Krijgsveld J."/>
            <person name="Kriventseva E.V."/>
            <person name="Kultz D."/>
            <person name="Laforsch C."/>
            <person name="Lindquist E."/>
            <person name="Lopez J."/>
            <person name="Manak J.R."/>
            <person name="Muller J."/>
            <person name="Pangilinan J."/>
            <person name="Patwardhan R.P."/>
            <person name="Pitluck S."/>
            <person name="Pritham E.J."/>
            <person name="Rechtsteiner A."/>
            <person name="Rho M."/>
            <person name="Rogozin I.B."/>
            <person name="Sakarya O."/>
            <person name="Salamov A."/>
            <person name="Schaack S."/>
            <person name="Shapiro H."/>
            <person name="Shiga Y."/>
            <person name="Skalitzky C."/>
            <person name="Smith Z."/>
            <person name="Souvorov A."/>
            <person name="Sung W."/>
            <person name="Tang Z."/>
            <person name="Tsuchiya D."/>
            <person name="Tu H."/>
            <person name="Vos H."/>
            <person name="Wang M."/>
            <person name="Wolf Y.I."/>
            <person name="Yamagata H."/>
            <person name="Yamada T."/>
            <person name="Ye Y."/>
            <person name="Shaw J.R."/>
            <person name="Andrews J."/>
            <person name="Crease T.J."/>
            <person name="Tang H."/>
            <person name="Lucas S.M."/>
            <person name="Robertson H.M."/>
            <person name="Bork P."/>
            <person name="Koonin E.V."/>
            <person name="Zdobnov E.M."/>
            <person name="Grigoriev I.V."/>
            <person name="Lynch M."/>
            <person name="Boore J.L."/>
        </authorList>
    </citation>
    <scope>NUCLEOTIDE SEQUENCE [LARGE SCALE GENOMIC DNA]</scope>
</reference>
<keyword evidence="1" id="KW-0732">Signal</keyword>
<dbReference type="Proteomes" id="UP000000305">
    <property type="component" value="Unassembled WGS sequence"/>
</dbReference>
<dbReference type="KEGG" id="dpx:DAPPUDRAFT_310520"/>
<feature type="signal peptide" evidence="1">
    <location>
        <begin position="1"/>
        <end position="19"/>
    </location>
</feature>
<gene>
    <name evidence="2" type="ORF">DAPPUDRAFT_310520</name>
</gene>
<name>E9FTX0_DAPPU</name>
<dbReference type="EMBL" id="GL732524">
    <property type="protein sequence ID" value="EFX89568.1"/>
    <property type="molecule type" value="Genomic_DNA"/>
</dbReference>
<evidence type="ECO:0000313" key="3">
    <source>
        <dbReference type="Proteomes" id="UP000000305"/>
    </source>
</evidence>
<organism evidence="2 3">
    <name type="scientific">Daphnia pulex</name>
    <name type="common">Water flea</name>
    <dbReference type="NCBI Taxonomy" id="6669"/>
    <lineage>
        <taxon>Eukaryota</taxon>
        <taxon>Metazoa</taxon>
        <taxon>Ecdysozoa</taxon>
        <taxon>Arthropoda</taxon>
        <taxon>Crustacea</taxon>
        <taxon>Branchiopoda</taxon>
        <taxon>Diplostraca</taxon>
        <taxon>Cladocera</taxon>
        <taxon>Anomopoda</taxon>
        <taxon>Daphniidae</taxon>
        <taxon>Daphnia</taxon>
    </lineage>
</organism>
<protein>
    <submittedName>
        <fullName evidence="2">Uncharacterized protein</fullName>
    </submittedName>
</protein>
<dbReference type="AlphaFoldDB" id="E9FTX0"/>
<keyword evidence="3" id="KW-1185">Reference proteome</keyword>
<evidence type="ECO:0000313" key="2">
    <source>
        <dbReference type="EMBL" id="EFX89568.1"/>
    </source>
</evidence>